<name>A0A0C3GPC4_PILCF</name>
<protein>
    <submittedName>
        <fullName evidence="1">Uncharacterized protein</fullName>
    </submittedName>
</protein>
<proteinExistence type="predicted"/>
<dbReference type="AlphaFoldDB" id="A0A0C3GPC4"/>
<evidence type="ECO:0000313" key="2">
    <source>
        <dbReference type="Proteomes" id="UP000054166"/>
    </source>
</evidence>
<evidence type="ECO:0000313" key="1">
    <source>
        <dbReference type="EMBL" id="KIM92406.1"/>
    </source>
</evidence>
<gene>
    <name evidence="1" type="ORF">PILCRDRAFT_83564</name>
</gene>
<organism evidence="1 2">
    <name type="scientific">Piloderma croceum (strain F 1598)</name>
    <dbReference type="NCBI Taxonomy" id="765440"/>
    <lineage>
        <taxon>Eukaryota</taxon>
        <taxon>Fungi</taxon>
        <taxon>Dikarya</taxon>
        <taxon>Basidiomycota</taxon>
        <taxon>Agaricomycotina</taxon>
        <taxon>Agaricomycetes</taxon>
        <taxon>Agaricomycetidae</taxon>
        <taxon>Atheliales</taxon>
        <taxon>Atheliaceae</taxon>
        <taxon>Piloderma</taxon>
    </lineage>
</organism>
<keyword evidence="2" id="KW-1185">Reference proteome</keyword>
<reference evidence="2" key="2">
    <citation type="submission" date="2015-01" db="EMBL/GenBank/DDBJ databases">
        <title>Evolutionary Origins and Diversification of the Mycorrhizal Mutualists.</title>
        <authorList>
            <consortium name="DOE Joint Genome Institute"/>
            <consortium name="Mycorrhizal Genomics Consortium"/>
            <person name="Kohler A."/>
            <person name="Kuo A."/>
            <person name="Nagy L.G."/>
            <person name="Floudas D."/>
            <person name="Copeland A."/>
            <person name="Barry K.W."/>
            <person name="Cichocki N."/>
            <person name="Veneault-Fourrey C."/>
            <person name="LaButti K."/>
            <person name="Lindquist E.A."/>
            <person name="Lipzen A."/>
            <person name="Lundell T."/>
            <person name="Morin E."/>
            <person name="Murat C."/>
            <person name="Riley R."/>
            <person name="Ohm R."/>
            <person name="Sun H."/>
            <person name="Tunlid A."/>
            <person name="Henrissat B."/>
            <person name="Grigoriev I.V."/>
            <person name="Hibbett D.S."/>
            <person name="Martin F."/>
        </authorList>
    </citation>
    <scope>NUCLEOTIDE SEQUENCE [LARGE SCALE GENOMIC DNA]</scope>
    <source>
        <strain evidence="2">F 1598</strain>
    </source>
</reference>
<dbReference type="InParanoid" id="A0A0C3GPC4"/>
<dbReference type="Proteomes" id="UP000054166">
    <property type="component" value="Unassembled WGS sequence"/>
</dbReference>
<accession>A0A0C3GPC4</accession>
<reference evidence="1 2" key="1">
    <citation type="submission" date="2014-04" db="EMBL/GenBank/DDBJ databases">
        <authorList>
            <consortium name="DOE Joint Genome Institute"/>
            <person name="Kuo A."/>
            <person name="Tarkka M."/>
            <person name="Buscot F."/>
            <person name="Kohler A."/>
            <person name="Nagy L.G."/>
            <person name="Floudas D."/>
            <person name="Copeland A."/>
            <person name="Barry K.W."/>
            <person name="Cichocki N."/>
            <person name="Veneault-Fourrey C."/>
            <person name="LaButti K."/>
            <person name="Lindquist E.A."/>
            <person name="Lipzen A."/>
            <person name="Lundell T."/>
            <person name="Morin E."/>
            <person name="Murat C."/>
            <person name="Sun H."/>
            <person name="Tunlid A."/>
            <person name="Henrissat B."/>
            <person name="Grigoriev I.V."/>
            <person name="Hibbett D.S."/>
            <person name="Martin F."/>
            <person name="Nordberg H.P."/>
            <person name="Cantor M.N."/>
            <person name="Hua S.X."/>
        </authorList>
    </citation>
    <scope>NUCLEOTIDE SEQUENCE [LARGE SCALE GENOMIC DNA]</scope>
    <source>
        <strain evidence="1 2">F 1598</strain>
    </source>
</reference>
<dbReference type="EMBL" id="KN832970">
    <property type="protein sequence ID" value="KIM92406.1"/>
    <property type="molecule type" value="Genomic_DNA"/>
</dbReference>
<sequence length="186" mass="20638">MHGPPPIDTQDAVSLQIKDISMLPTLPDIYCYSFPRVYTFVCNPDQVDPVLAYWKITSNFVESLLEHFDRLPANIEDSETSTDPDICADAPMRKHLDYNIYVKVSPLQPNTLQLNIPWTARQLTGKANVVGSMISSRSVRGDPQTWAGDGLPPTELPKLRTTNSPIVILNSTLRSGIIGSKSEITL</sequence>
<dbReference type="HOGENOM" id="CLU_1454925_0_0_1"/>